<evidence type="ECO:0008006" key="3">
    <source>
        <dbReference type="Google" id="ProtNLM"/>
    </source>
</evidence>
<accession>H0HZ76</accession>
<dbReference type="PATRIC" id="fig|1107882.3.peg.5331"/>
<keyword evidence="2" id="KW-1185">Reference proteome</keyword>
<reference evidence="1 2" key="1">
    <citation type="journal article" date="2012" name="J. Bacteriol.">
        <title>Draft Genome Sequence of Mesorhizobium alhagi CCNWXJ12-2T, a Novel Salt-Resistant Species Isolated from the Desert of Northwestern China.</title>
        <authorList>
            <person name="Zhou M."/>
            <person name="Chen W."/>
            <person name="Chen H."/>
            <person name="Wei G."/>
        </authorList>
    </citation>
    <scope>NUCLEOTIDE SEQUENCE [LARGE SCALE GENOMIC DNA]</scope>
    <source>
        <strain evidence="1 2">CCNWXJ12-2</strain>
    </source>
</reference>
<evidence type="ECO:0000313" key="2">
    <source>
        <dbReference type="Proteomes" id="UP000003250"/>
    </source>
</evidence>
<protein>
    <recommendedName>
        <fullName evidence="3">DUF4440 domain-containing protein</fullName>
    </recommendedName>
</protein>
<dbReference type="Proteomes" id="UP000003250">
    <property type="component" value="Unassembled WGS sequence"/>
</dbReference>
<dbReference type="OrthoDB" id="5455653at2"/>
<organism evidence="1 2">
    <name type="scientific">Mesorhizobium alhagi CCNWXJ12-2</name>
    <dbReference type="NCBI Taxonomy" id="1107882"/>
    <lineage>
        <taxon>Bacteria</taxon>
        <taxon>Pseudomonadati</taxon>
        <taxon>Pseudomonadota</taxon>
        <taxon>Alphaproteobacteria</taxon>
        <taxon>Hyphomicrobiales</taxon>
        <taxon>Phyllobacteriaceae</taxon>
        <taxon>Allomesorhizobium</taxon>
    </lineage>
</organism>
<dbReference type="EMBL" id="AHAM01000244">
    <property type="protein sequence ID" value="EHK53959.1"/>
    <property type="molecule type" value="Genomic_DNA"/>
</dbReference>
<gene>
    <name evidence="1" type="ORF">MAXJ12_27563</name>
</gene>
<dbReference type="AlphaFoldDB" id="H0HZ76"/>
<name>H0HZ76_9HYPH</name>
<proteinExistence type="predicted"/>
<sequence length="155" mass="17143">MITISKAMIWMIATAIVGLVSFTLPAVAQSDKEMNSRLDELFGQHELYYTFFTDLKRAVSAGDRQTVAAMVDYPITVSIGGKDVKIKSGKDFVSHYDHIFSDKIVTAVEKQTYAALFANDQGLMIGDGEIWIDGICLDHDCKKQAVKIITINSDT</sequence>
<dbReference type="RefSeq" id="WP_008839083.1">
    <property type="nucleotide sequence ID" value="NZ_AHAM01000244.1"/>
</dbReference>
<evidence type="ECO:0000313" key="1">
    <source>
        <dbReference type="EMBL" id="EHK53959.1"/>
    </source>
</evidence>